<feature type="compositionally biased region" description="Basic and acidic residues" evidence="11">
    <location>
        <begin position="4358"/>
        <end position="4370"/>
    </location>
</feature>
<evidence type="ECO:0000256" key="1">
    <source>
        <dbReference type="ARBA" id="ARBA00004604"/>
    </source>
</evidence>
<dbReference type="PANTHER" id="PTHR48103:SF2">
    <property type="entry name" value="MIDASIN"/>
    <property type="match status" value="1"/>
</dbReference>
<keyword evidence="9 10" id="KW-0539">Nucleus</keyword>
<dbReference type="InterPro" id="IPR027417">
    <property type="entry name" value="P-loop_NTPase"/>
</dbReference>
<keyword evidence="6 10" id="KW-0547">Nucleotide-binding</keyword>
<dbReference type="FunFam" id="3.40.50.300:FF:001368">
    <property type="entry name" value="Midasin"/>
    <property type="match status" value="1"/>
</dbReference>
<dbReference type="Pfam" id="PF17865">
    <property type="entry name" value="AAA_lid_5"/>
    <property type="match status" value="1"/>
</dbReference>
<evidence type="ECO:0000256" key="6">
    <source>
        <dbReference type="ARBA" id="ARBA00022741"/>
    </source>
</evidence>
<evidence type="ECO:0000256" key="11">
    <source>
        <dbReference type="SAM" id="MobiDB-lite"/>
    </source>
</evidence>
<evidence type="ECO:0000256" key="2">
    <source>
        <dbReference type="ARBA" id="ARBA00004642"/>
    </source>
</evidence>
<keyword evidence="8 10" id="KW-0143">Chaperone</keyword>
<feature type="compositionally biased region" description="Acidic residues" evidence="11">
    <location>
        <begin position="4042"/>
        <end position="4072"/>
    </location>
</feature>
<proteinExistence type="inferred from homology"/>
<keyword evidence="7 10" id="KW-0067">ATP-binding</keyword>
<dbReference type="InterPro" id="IPR012099">
    <property type="entry name" value="Midasin"/>
</dbReference>
<dbReference type="CDD" id="cd00009">
    <property type="entry name" value="AAA"/>
    <property type="match status" value="2"/>
</dbReference>
<evidence type="ECO:0000313" key="14">
    <source>
        <dbReference type="Proteomes" id="UP000799302"/>
    </source>
</evidence>
<dbReference type="GO" id="GO:0000055">
    <property type="term" value="P:ribosomal large subunit export from nucleus"/>
    <property type="evidence" value="ECO:0007669"/>
    <property type="project" value="TreeGrafter"/>
</dbReference>
<dbReference type="FunFam" id="3.40.50.300:FF:000712">
    <property type="entry name" value="Midasin"/>
    <property type="match status" value="1"/>
</dbReference>
<feature type="compositionally biased region" description="Polar residues" evidence="11">
    <location>
        <begin position="745"/>
        <end position="754"/>
    </location>
</feature>
<dbReference type="InterPro" id="IPR041190">
    <property type="entry name" value="Midasin_AAA_lid_5"/>
</dbReference>
<evidence type="ECO:0000256" key="10">
    <source>
        <dbReference type="PIRNR" id="PIRNR010340"/>
    </source>
</evidence>
<keyword evidence="5" id="KW-0597">Phosphoprotein</keyword>
<dbReference type="InterPro" id="IPR002035">
    <property type="entry name" value="VWF_A"/>
</dbReference>
<evidence type="ECO:0000256" key="4">
    <source>
        <dbReference type="ARBA" id="ARBA00017143"/>
    </source>
</evidence>
<feature type="region of interest" description="Disordered" evidence="11">
    <location>
        <begin position="4430"/>
        <end position="4449"/>
    </location>
</feature>
<feature type="compositionally biased region" description="Polar residues" evidence="11">
    <location>
        <begin position="4287"/>
        <end position="4309"/>
    </location>
</feature>
<dbReference type="OrthoDB" id="5186at2759"/>
<feature type="region of interest" description="Disordered" evidence="11">
    <location>
        <begin position="3968"/>
        <end position="4004"/>
    </location>
</feature>
<dbReference type="PIRSF" id="PIRSF010340">
    <property type="entry name" value="Midasin"/>
    <property type="match status" value="1"/>
</dbReference>
<dbReference type="Gene3D" id="3.40.50.410">
    <property type="entry name" value="von Willebrand factor, type A domain"/>
    <property type="match status" value="1"/>
</dbReference>
<dbReference type="InterPro" id="IPR011704">
    <property type="entry name" value="ATPase_dyneun-rel_AAA"/>
</dbReference>
<dbReference type="InterPro" id="IPR048617">
    <property type="entry name" value="MDN1_AAA_lid_4"/>
</dbReference>
<dbReference type="GO" id="GO:0016887">
    <property type="term" value="F:ATP hydrolysis activity"/>
    <property type="evidence" value="ECO:0007669"/>
    <property type="project" value="InterPro"/>
</dbReference>
<reference evidence="13" key="1">
    <citation type="journal article" date="2020" name="Stud. Mycol.">
        <title>101 Dothideomycetes genomes: a test case for predicting lifestyles and emergence of pathogens.</title>
        <authorList>
            <person name="Haridas S."/>
            <person name="Albert R."/>
            <person name="Binder M."/>
            <person name="Bloem J."/>
            <person name="Labutti K."/>
            <person name="Salamov A."/>
            <person name="Andreopoulos B."/>
            <person name="Baker S."/>
            <person name="Barry K."/>
            <person name="Bills G."/>
            <person name="Bluhm B."/>
            <person name="Cannon C."/>
            <person name="Castanera R."/>
            <person name="Culley D."/>
            <person name="Daum C."/>
            <person name="Ezra D."/>
            <person name="Gonzalez J."/>
            <person name="Henrissat B."/>
            <person name="Kuo A."/>
            <person name="Liang C."/>
            <person name="Lipzen A."/>
            <person name="Lutzoni F."/>
            <person name="Magnuson J."/>
            <person name="Mondo S."/>
            <person name="Nolan M."/>
            <person name="Ohm R."/>
            <person name="Pangilinan J."/>
            <person name="Park H.-J."/>
            <person name="Ramirez L."/>
            <person name="Alfaro M."/>
            <person name="Sun H."/>
            <person name="Tritt A."/>
            <person name="Yoshinaga Y."/>
            <person name="Zwiers L.-H."/>
            <person name="Turgeon B."/>
            <person name="Goodwin S."/>
            <person name="Spatafora J."/>
            <person name="Crous P."/>
            <person name="Grigoriev I."/>
        </authorList>
    </citation>
    <scope>NUCLEOTIDE SEQUENCE</scope>
    <source>
        <strain evidence="13">CBS 115976</strain>
    </source>
</reference>
<feature type="compositionally biased region" description="Basic and acidic residues" evidence="11">
    <location>
        <begin position="4136"/>
        <end position="4149"/>
    </location>
</feature>
<dbReference type="Proteomes" id="UP000799302">
    <property type="component" value="Unassembled WGS sequence"/>
</dbReference>
<organism evidence="13 14">
    <name type="scientific">Microthyrium microscopicum</name>
    <dbReference type="NCBI Taxonomy" id="703497"/>
    <lineage>
        <taxon>Eukaryota</taxon>
        <taxon>Fungi</taxon>
        <taxon>Dikarya</taxon>
        <taxon>Ascomycota</taxon>
        <taxon>Pezizomycotina</taxon>
        <taxon>Dothideomycetes</taxon>
        <taxon>Dothideomycetes incertae sedis</taxon>
        <taxon>Microthyriales</taxon>
        <taxon>Microthyriaceae</taxon>
        <taxon>Microthyrium</taxon>
    </lineage>
</organism>
<feature type="compositionally biased region" description="Basic and acidic residues" evidence="11">
    <location>
        <begin position="4326"/>
        <end position="4344"/>
    </location>
</feature>
<comment type="subcellular location">
    <subcellularLocation>
        <location evidence="1">Nucleus</location>
        <location evidence="1">Nucleolus</location>
    </subcellularLocation>
    <subcellularLocation>
        <location evidence="2">Nucleus</location>
        <location evidence="2">Nucleoplasm</location>
    </subcellularLocation>
</comment>
<dbReference type="InterPro" id="IPR003593">
    <property type="entry name" value="AAA+_ATPase"/>
</dbReference>
<dbReference type="GO" id="GO:0005524">
    <property type="term" value="F:ATP binding"/>
    <property type="evidence" value="ECO:0007669"/>
    <property type="project" value="UniProtKB-KW"/>
</dbReference>
<comment type="function">
    <text evidence="10">Nuclear chaperone required for maturation and nuclear export of pre-60S ribosome subunits.</text>
</comment>
<dbReference type="GO" id="GO:0030687">
    <property type="term" value="C:preribosome, large subunit precursor"/>
    <property type="evidence" value="ECO:0007669"/>
    <property type="project" value="TreeGrafter"/>
</dbReference>
<dbReference type="SUPFAM" id="SSF52540">
    <property type="entry name" value="P-loop containing nucleoside triphosphate hydrolases"/>
    <property type="match status" value="6"/>
</dbReference>
<name>A0A6A6UUK3_9PEZI</name>
<dbReference type="Pfam" id="PF07728">
    <property type="entry name" value="AAA_5"/>
    <property type="match status" value="8"/>
</dbReference>
<evidence type="ECO:0000256" key="7">
    <source>
        <dbReference type="ARBA" id="ARBA00022840"/>
    </source>
</evidence>
<dbReference type="GO" id="GO:0000027">
    <property type="term" value="P:ribosomal large subunit assembly"/>
    <property type="evidence" value="ECO:0007669"/>
    <property type="project" value="InterPro"/>
</dbReference>
<dbReference type="PROSITE" id="PS50234">
    <property type="entry name" value="VWFA"/>
    <property type="match status" value="1"/>
</dbReference>
<protein>
    <recommendedName>
        <fullName evidence="4 10">Midasin</fullName>
    </recommendedName>
</protein>
<feature type="compositionally biased region" description="Acidic residues" evidence="11">
    <location>
        <begin position="4180"/>
        <end position="4193"/>
    </location>
</feature>
<feature type="compositionally biased region" description="Basic and acidic residues" evidence="11">
    <location>
        <begin position="4078"/>
        <end position="4102"/>
    </location>
</feature>
<feature type="compositionally biased region" description="Polar residues" evidence="11">
    <location>
        <begin position="4162"/>
        <end position="4172"/>
    </location>
</feature>
<evidence type="ECO:0000256" key="9">
    <source>
        <dbReference type="ARBA" id="ARBA00023242"/>
    </source>
</evidence>
<feature type="region of interest" description="Disordered" evidence="11">
    <location>
        <begin position="4032"/>
        <end position="4420"/>
    </location>
</feature>
<accession>A0A6A6UUK3</accession>
<evidence type="ECO:0000259" key="12">
    <source>
        <dbReference type="PROSITE" id="PS50234"/>
    </source>
</evidence>
<feature type="compositionally biased region" description="Acidic residues" evidence="11">
    <location>
        <begin position="4201"/>
        <end position="4250"/>
    </location>
</feature>
<dbReference type="Gene3D" id="3.40.50.300">
    <property type="entry name" value="P-loop containing nucleotide triphosphate hydrolases"/>
    <property type="match status" value="6"/>
</dbReference>
<dbReference type="PANTHER" id="PTHR48103">
    <property type="entry name" value="MIDASIN-RELATED"/>
    <property type="match status" value="1"/>
</dbReference>
<evidence type="ECO:0000256" key="5">
    <source>
        <dbReference type="ARBA" id="ARBA00022553"/>
    </source>
</evidence>
<evidence type="ECO:0000256" key="8">
    <source>
        <dbReference type="ARBA" id="ARBA00023186"/>
    </source>
</evidence>
<dbReference type="InterPro" id="IPR036465">
    <property type="entry name" value="vWFA_dom_sf"/>
</dbReference>
<sequence>MDCSFALACLPAELLDITRDQTNDVFLSAIAEFLLNPQHTDNHFPKLEPLLPELVARWLVHDDVRKVVAALGRVAPFFPYLREHVLSYARRQTQQLSRWKEWSDQDIKEFVLALYRLSLNHTDTIPAFMDTNDLDCPLDTFENRYLKSRLLALYVRASDDGTLRLLYGKDEEDHIKRDVAVEGTWEGKSIDYRFLTLWERRRQEDIKKAIEEERKSRDTIGDSSAQNTHARVLIDLDLVGAVQIPGMLIPKLHKVKGDASTTTWVETTTTRTNMSVFGSAVLKSQSILLRGAAGSGKTAMVTHLADRLGKLNSMITLHLNEQSDAKILLGLYTSGTTPGTFVWKAGVLTTAVREGRWVLIEDLDRAPNEVISTLLPLIERNELLLPGRGETIKAAPGFKIIATIRTSTNASRFDRGLGSSMIGRRFWHDVPVEMMSDDELLLLIKAKFPILAAQAQDMISLYVQVRGIAADRTFTVNVQSGSIRPLTSRDLFKFCHRVNALFKDPSAFTEQDLDVLFLEAVDCFAGYIPTGKAFGAITECIAKEIRMSPQRRDHVLFARQIKLTIGGANSKTMQIGRVSMGTGMQSRNKHRHMSTSFSANPHTLRLLEKVSSSVANHEPLLLVGETGTGKTTTIQHLASLMGKRLVPFNLSQQSESSDLLGGFKPVNMRGLALSNQDEFEQLFHLSFSQKDNSHFVELLNKSIAKQQWKRACKLWRGAISEVQKKWATQDSSLKDSHHPNKRQKTANGGATSSRALDHDHTRPRWEKLSDDITAMEIRLSGSSKAFAFTFVEGNIVKAVRNGDWVLLDEINLASPDTLEALADLFTAGEANSPPSILLTEAGKVERVVAHPGFRVFAAMNPATDVGKRDLPMGIRSRFTEIYVESPDKDLQSLQHIVQTYLGDSIMDKTIVIRVAELYIKIQEMSDGNLLVDGAGQKPHFSLRTLTRSLTFAKDVAHLCGLRRGIYEGFNMSFLTFLDKESEALLAPLLLDSIFGKKSNVKAELNKPFNKPQDKHDYVQHHHFWLRQGQHFVEKQPHYIITPFVQRNLNNLIRAVFSRRYPVLIQGPTSSGKTSMIEYLAKISGNKFVRINNHEHTDLQEYLGTYVSDVNGQLEFQEGILVEALRHGYWIVLDELNLAPSDVLEALNRLLDDNRELLIPETQETVRPHPDFMLFATQNPAGLYGGRKPLSRAFRNRFLELHFDDIPVDELCDILHRRTQIPESWSRRIVEVYRELSNIRQETRLFEQKSFATLRDLFRWALRRADSLEQLAINGYMLLGERVRKSEERQKVKEIIESVISKKGPRVTLNLDTLYAAESSPEITQYLQNNTSVDVVWTKAMRRLYVLVAHALRNNEPVLLIGETGCGKTTVCQMLADAFGKTLHIVNAHQNTETGDLIGSQRPIRNRSSIEEELRSLLIQVLNLHEESEGINDLLARYDQLPQGPEFTHAQKLQELRTSMSALFQWSDGSLVTAMRTGQFFLLDEISLADDSVLERLNSVLEPARTILLAEKGPIDSFVAAVDGFQFMATMNPGGDYGKRELSPALRNRFTEIWVPSIEDLGDVRDIARAKLSSGNSSLCDPMVEFASWFNQTYKTSLNSLVSIRDVLACIEFVNISTHPEPQNRLLHAMAMVYIDTLGANPAGLLSIATSSLAAEREKCVVQLEASLQMPLSEIYFARPELNMSPELLKIGEFSLPRAAASLNDASFTFLAPTTRLNAMRIVRALQLPKPILIEGDPGVGKTTLVSSLAKMLGKHILRMNLSEQTDLMDLFGSDVPVEGADAGVFAWRDASFLTAMKNGDWVLLDEMNLASQSVLEGLNACLDHRGEAFVAELNQTFKKHPNFRLFAAQNPHHQGGGRKGLPASFVNRFTVVYADAFTSEDLQIICQQLYPQVDEGTIRSLTSFVSSLDNKVRTTHSFGALGSPWEFNLRDTIRWLQFFEHDDPSVSVLDWCTAYDLCDIVFRRRFRSQTDRDSVEELFEKSFQGPPELRQFYHKLNKHEYQVGIMPMKRQNLISPTTNPSQGFSRKHLPAVEALIGCIQKAWPAILVGSSGAGKTTLLEHLAAVRGVKLVSLSMNSDTDAMDLVGGFEQADPARQLMRYVSKVRIEVERFIVAETQLTLALEVLSMLSHISLASVETDLPKLQSFLDLAQDGNFHERYNNRQLIEEGAWLLDQAAQTGRVKFEWVDGILIDAMEQGDWVVLDNANLCNSSVLDRLNSLLELNGTLTVSEHPDKNGEAKVILPHPDFRIFLTVDPKYGELSRAMRNRALEIHLDYDENWSTSPAGLCLESKLYPFSQIMQSVQMIFMPDDQIGHFAEVAVDHLQIQDMDMIKCFKRQIRSGLLGDSSTALVASVKQLLKFKKQPSVWYDRFDPVREFLFERAFAHILNDASGYQSREISKPTAMWLGALGDIAFLQCQLWESSGVFISSATPKSKNKRLNGLLELVGTYIHAQTQAVEQFTRAMAKTAPNTHGDQELQVFRAVQVSWMYIMSHTTASSMQEMNIRLSLGCLYNLLSRYTVSLKKPNDAFSSYQEQILRKLLSAETTSGWYMETLWTIFKPQIPHDFQTFLSFQKLESMIDEFDEIRWKASVQPSEVIKVRGAFDNSLSLLRQTSLTVDTEDLFSRVKETLDGLKATNLEPDVAAEPYFRSEYRQLCARIDLAIAANSKEHAEVAQAYSNSSVFSGVPSKEILSASSSAQSSNGSKTLHHISLYVGTGGGLLRNSPTNSLLKKVSNCDCVQLRNMSLLRTELEDLGKSWARYGQMLCSSQFEDLFNILEQLTVTLVASLKDSPEPLDSQAYGVVSRRYLLPLQTYLRSPKDESISGLGQAYISLAIAHLLCYVPNALVDPLAKKHVEKDMRWYAQQYWQNRKEAFQQYQKTFSGQEVSLRSAQISSLIADMGTVEPPELDGVAQRPSISQIEQIQEEFNHVLRIVGVLVARIERHEELLDSSTVPNLLQIIQKLQHQFKAYNDITQPLIGFLHLLIIGLTLYGGSYPLSLGIATSTFSFHNLVFQPISNAPESLQELRRLATVRKVDHSIDKSDTLTTQNILDNFYYKWKTSIQEAQEENVKNSNLYTFRGSYSDDEEAQEQEFEELFPSEDKLDSKRKVTNADRMRNLSVEIHDLHARIFCSSAQDTSLLAYLQKLEGLDQNALSVQSLPLLYVGIQNQLRRVSAISPEHGTYNIYKDENIKEALSLIVHVRKIQTRFRELQTTWPEQATLGDVLRICSEVLDFSHVEPVVKFMTKCEKLHEAIYEWQKVASKEYSAETLYDELTNLLVHWRQLELSTWLKLLDLEVENCVNDAKSWWFVAYESIIAASESLDALGENVQDHALQMVRTLEKFLESTSIGQFHARLDLLSAFIADLRHREGEKSQLGVIRAALANFVAFYNRFRAPVNDLLHKERARMEKDVKEVVQLASWKDTNIDALRQSAKSSHRKLFKVVRKFRALLRQSCSSILAKEPSESVEQNTLIVTEKIQAQSSSLATEAQTTFEQHFADWLEVPSRFRNIDSTVKLMVEIYSEGSDEAQDGSEYLIDFLSQLKDSMAELQKATPGKLSDETKDAVKALKNRKRALFADTLKLLRRMGLQSNLSSDTLARQDSRARLITMTPAWQDEKEATSDVYFHRLLTLMPQVRDVPHEHSSDLTSAEVNRSIGYLEGLLQQVISQRTNLIQVSSELATFDSELQVMLNVANAGYQLYPGGQGSRRKLETSLKTMRRVSYACQVVVTTINAQASLGGLEAAAAISGLEKWSKSCLEMSDKIVNLPNLPSAITSDDEKQILEDCLSMMAQLRENAEEWKAEFPFIVPSLTQLEPFMSSEDIYSNGVHAAQSYGVVEFRKDLFRMIDAVLATIQEVEKSQAALPSSNEVPSWFVAEEKSRMMNFRCLRIQAQFSNLKSLLDRLHHIQQQDLQAAVQLVASVTPIIRQYNCIAQNCIDKYSNLHQATSRLAYTLAKTFVNLAKNGFCTPPDKNAGAEAGTEKLEDGTGLGDGEGAEDISKDIGDDEDLTELAEQEQENKENKDMDDEQDAVDMADADMQGQTDDVEDQEKDGEGSGDENDDEEMDEEVGDVDDLGPSAVDEKMWDSGEKTEKEKEGKDGKGVQEEEQVAAEEQHDKDNAKEDASSPEAAADEPEGMTQEHEEAADPHMDEGETLDLPDDMDIDQQSQAGSMNESMDGLSDLGEDEAPADEDGNDDDYKSLDEEQPQVDDVEMDDAPADSEDVGSNADDEAEVGTEGEKDEGIDEPQPELEPEPALHAPDTDAGAEDVVPNDQQGAGVQANDEEKQESSDFNSASKATQGTESENTGQSADATGGKGTDEESGTMDAVGRKEESQRSGSEPFKKLGDVLQKWYNQQRQIHAPEEEQNARPEQTDVDMTDADFEHLPDDTADGEAQALGVATQEQASALDQEQAVPVDDQEVAQPLEDDLDMDATEDAPKDADNTHSSAPAVGQTNAFVGQQKNLEEQLNGHDAMDGDEFAEEIDLDIDSINIGTPEEYSEQSTEPAGALWAKHEASTRTLSATLTEQLRLILAPTLATKLRGDFRTGKRLNIKRIIPYIASSYKRDKIWMRRSVPSKRSYQIMLALDDSKSMADSDEKDQNKVDLAFQTLALIAKSLSVLEAGDLCFLSFGQDANIAHPFGTPFTENAGANLFQSFSFQQDKTDIRRLVHKAIDLFRTARNNSHGATADLWQLMLIISDGVCEEHETITRLVRQAQDERIMIVFVIVDQLNSESKTQSIMDLQTAEFTADDTGEMKVTRKKYMDTFPFRWWLVVRDVSELPIVLSAALRQWFSEVVETGS</sequence>
<dbReference type="FunFam" id="3.40.50.300:FF:000582">
    <property type="entry name" value="Midasin"/>
    <property type="match status" value="1"/>
</dbReference>
<feature type="compositionally biased region" description="Basic and acidic residues" evidence="11">
    <location>
        <begin position="4110"/>
        <end position="4122"/>
    </location>
</feature>
<dbReference type="SMART" id="SM00382">
    <property type="entry name" value="AAA"/>
    <property type="match status" value="6"/>
</dbReference>
<evidence type="ECO:0000256" key="3">
    <source>
        <dbReference type="ARBA" id="ARBA00007188"/>
    </source>
</evidence>
<dbReference type="FunFam" id="3.40.50.300:FF:000142">
    <property type="entry name" value="Midasin"/>
    <property type="match status" value="1"/>
</dbReference>
<dbReference type="SUPFAM" id="SSF53300">
    <property type="entry name" value="vWA-like"/>
    <property type="match status" value="1"/>
</dbReference>
<feature type="compositionally biased region" description="Acidic residues" evidence="11">
    <location>
        <begin position="4150"/>
        <end position="4161"/>
    </location>
</feature>
<comment type="similarity">
    <text evidence="3 10">Belongs to the midasin family.</text>
</comment>
<evidence type="ECO:0000313" key="13">
    <source>
        <dbReference type="EMBL" id="KAF2675101.1"/>
    </source>
</evidence>
<dbReference type="Pfam" id="PF21108">
    <property type="entry name" value="MDN1_4th"/>
    <property type="match status" value="1"/>
</dbReference>
<dbReference type="GO" id="GO:0005654">
    <property type="term" value="C:nucleoplasm"/>
    <property type="evidence" value="ECO:0007669"/>
    <property type="project" value="UniProtKB-SubCell"/>
</dbReference>
<dbReference type="InterPro" id="IPR040848">
    <property type="entry name" value="AAA_lid_7"/>
</dbReference>
<keyword evidence="14" id="KW-1185">Reference proteome</keyword>
<dbReference type="GO" id="GO:0005730">
    <property type="term" value="C:nucleolus"/>
    <property type="evidence" value="ECO:0007669"/>
    <property type="project" value="UniProtKB-SubCell"/>
</dbReference>
<feature type="region of interest" description="Disordered" evidence="11">
    <location>
        <begin position="728"/>
        <end position="763"/>
    </location>
</feature>
<gene>
    <name evidence="13" type="ORF">BT63DRAFT_420328</name>
</gene>
<feature type="domain" description="VWFA" evidence="12">
    <location>
        <begin position="4579"/>
        <end position="4764"/>
    </location>
</feature>
<dbReference type="Pfam" id="PF17867">
    <property type="entry name" value="AAA_lid_7"/>
    <property type="match status" value="3"/>
</dbReference>
<dbReference type="EMBL" id="MU004230">
    <property type="protein sequence ID" value="KAF2675101.1"/>
    <property type="molecule type" value="Genomic_DNA"/>
</dbReference>